<gene>
    <name evidence="2" type="ORF">Pmani_024041</name>
</gene>
<dbReference type="Proteomes" id="UP001292094">
    <property type="component" value="Unassembled WGS sequence"/>
</dbReference>
<feature type="compositionally biased region" description="Gly residues" evidence="1">
    <location>
        <begin position="40"/>
        <end position="51"/>
    </location>
</feature>
<feature type="compositionally biased region" description="Basic and acidic residues" evidence="1">
    <location>
        <begin position="56"/>
        <end position="81"/>
    </location>
</feature>
<organism evidence="2 3">
    <name type="scientific">Petrolisthes manimaculis</name>
    <dbReference type="NCBI Taxonomy" id="1843537"/>
    <lineage>
        <taxon>Eukaryota</taxon>
        <taxon>Metazoa</taxon>
        <taxon>Ecdysozoa</taxon>
        <taxon>Arthropoda</taxon>
        <taxon>Crustacea</taxon>
        <taxon>Multicrustacea</taxon>
        <taxon>Malacostraca</taxon>
        <taxon>Eumalacostraca</taxon>
        <taxon>Eucarida</taxon>
        <taxon>Decapoda</taxon>
        <taxon>Pleocyemata</taxon>
        <taxon>Anomura</taxon>
        <taxon>Galatheoidea</taxon>
        <taxon>Porcellanidae</taxon>
        <taxon>Petrolisthes</taxon>
    </lineage>
</organism>
<feature type="compositionally biased region" description="Polar residues" evidence="1">
    <location>
        <begin position="85"/>
        <end position="101"/>
    </location>
</feature>
<feature type="region of interest" description="Disordered" evidence="1">
    <location>
        <begin position="1"/>
        <end position="128"/>
    </location>
</feature>
<name>A0AAE1PAU3_9EUCA</name>
<feature type="compositionally biased region" description="Gly residues" evidence="1">
    <location>
        <begin position="15"/>
        <end position="24"/>
    </location>
</feature>
<evidence type="ECO:0000313" key="3">
    <source>
        <dbReference type="Proteomes" id="UP001292094"/>
    </source>
</evidence>
<comment type="caution">
    <text evidence="2">The sequence shown here is derived from an EMBL/GenBank/DDBJ whole genome shotgun (WGS) entry which is preliminary data.</text>
</comment>
<accession>A0AAE1PAU3</accession>
<dbReference type="AlphaFoldDB" id="A0AAE1PAU3"/>
<proteinExistence type="predicted"/>
<evidence type="ECO:0000256" key="1">
    <source>
        <dbReference type="SAM" id="MobiDB-lite"/>
    </source>
</evidence>
<keyword evidence="3" id="KW-1185">Reference proteome</keyword>
<sequence>MDRPPWGFKLTTPEGRGGGGEGGGEGERGGGGEGGEEGGGEGGGGKGGGEECGGEEGGKNVGKSEKRKKAENENMLHDPIRKQNLLVSNSPTTPQFPSNPGTREWEYQGMGQGEGRGHQGIRLGGRRSRNSIVNEARVIKGQVS</sequence>
<dbReference type="EMBL" id="JAWZYT010002499">
    <property type="protein sequence ID" value="KAK4303986.1"/>
    <property type="molecule type" value="Genomic_DNA"/>
</dbReference>
<protein>
    <submittedName>
        <fullName evidence="2">Uncharacterized protein</fullName>
    </submittedName>
</protein>
<reference evidence="2" key="1">
    <citation type="submission" date="2023-11" db="EMBL/GenBank/DDBJ databases">
        <title>Genome assemblies of two species of porcelain crab, Petrolisthes cinctipes and Petrolisthes manimaculis (Anomura: Porcellanidae).</title>
        <authorList>
            <person name="Angst P."/>
        </authorList>
    </citation>
    <scope>NUCLEOTIDE SEQUENCE</scope>
    <source>
        <strain evidence="2">PB745_02</strain>
        <tissue evidence="2">Gill</tissue>
    </source>
</reference>
<evidence type="ECO:0000313" key="2">
    <source>
        <dbReference type="EMBL" id="KAK4303986.1"/>
    </source>
</evidence>